<organism evidence="3 4">
    <name type="scientific">[Clostridium] methylpentosum DSM 5476</name>
    <dbReference type="NCBI Taxonomy" id="537013"/>
    <lineage>
        <taxon>Bacteria</taxon>
        <taxon>Bacillati</taxon>
        <taxon>Bacillota</taxon>
        <taxon>Clostridia</taxon>
        <taxon>Eubacteriales</taxon>
        <taxon>Oscillospiraceae</taxon>
        <taxon>Oscillospiraceae incertae sedis</taxon>
    </lineage>
</organism>
<keyword evidence="1 3" id="KW-0378">Hydrolase</keyword>
<dbReference type="InterPro" id="IPR050266">
    <property type="entry name" value="AB_hydrolase_sf"/>
</dbReference>
<evidence type="ECO:0000313" key="4">
    <source>
        <dbReference type="Proteomes" id="UP000003340"/>
    </source>
</evidence>
<comment type="caution">
    <text evidence="3">The sequence shown here is derived from an EMBL/GenBank/DDBJ whole genome shotgun (WGS) entry which is preliminary data.</text>
</comment>
<dbReference type="ESTHER" id="9clot-c0e994">
    <property type="family name" value="Haloperoxidase"/>
</dbReference>
<dbReference type="Gene3D" id="3.40.50.1820">
    <property type="entry name" value="alpha/beta hydrolase"/>
    <property type="match status" value="1"/>
</dbReference>
<dbReference type="eggNOG" id="COG1073">
    <property type="taxonomic scope" value="Bacteria"/>
</dbReference>
<dbReference type="SUPFAM" id="SSF53474">
    <property type="entry name" value="alpha/beta-Hydrolases"/>
    <property type="match status" value="1"/>
</dbReference>
<dbReference type="GO" id="GO:0016787">
    <property type="term" value="F:hydrolase activity"/>
    <property type="evidence" value="ECO:0007669"/>
    <property type="project" value="UniProtKB-KW"/>
</dbReference>
<dbReference type="Proteomes" id="UP000003340">
    <property type="component" value="Unassembled WGS sequence"/>
</dbReference>
<dbReference type="PANTHER" id="PTHR43798">
    <property type="entry name" value="MONOACYLGLYCEROL LIPASE"/>
    <property type="match status" value="1"/>
</dbReference>
<sequence length="272" mass="30386">MLMIKSNDGAKIAVYDLGPKNCSKIIVLVHGWPLSHKMFEYQLPALLHAGYRVVSLDLRGFGNSDETAGGYCYDRFADDLFTVIRTLGLRRFVLLGFSMGGAIAVRYMARHRGYGVTKLCLVDAAAPSYCKTPDNPYGNSVDDTNKLIQLGCQDRPALNEYFGSIFFAQEHSKPFLNWLQGVNNSASGLGEMQSLIALRDEDVYDDLRTIRVPTGIFHGKQDMICPFGMAEIMHAQIRGSRLFPFDKAGHGAFYDDLEQFNCTLVGFLENRK</sequence>
<dbReference type="GO" id="GO:0016020">
    <property type="term" value="C:membrane"/>
    <property type="evidence" value="ECO:0007669"/>
    <property type="project" value="TreeGrafter"/>
</dbReference>
<evidence type="ECO:0000313" key="3">
    <source>
        <dbReference type="EMBL" id="EEG31924.1"/>
    </source>
</evidence>
<accession>C0E994</accession>
<dbReference type="PRINTS" id="PR00111">
    <property type="entry name" value="ABHYDROLASE"/>
</dbReference>
<dbReference type="InterPro" id="IPR029058">
    <property type="entry name" value="AB_hydrolase_fold"/>
</dbReference>
<evidence type="ECO:0000256" key="1">
    <source>
        <dbReference type="ARBA" id="ARBA00022801"/>
    </source>
</evidence>
<dbReference type="STRING" id="537013.CLOSTMETH_00392"/>
<reference evidence="3 4" key="1">
    <citation type="submission" date="2009-01" db="EMBL/GenBank/DDBJ databases">
        <authorList>
            <person name="Fulton L."/>
            <person name="Clifton S."/>
            <person name="Fulton B."/>
            <person name="Xu J."/>
            <person name="Minx P."/>
            <person name="Pepin K.H."/>
            <person name="Johnson M."/>
            <person name="Bhonagiri V."/>
            <person name="Nash W.E."/>
            <person name="Mardis E.R."/>
            <person name="Wilson R.K."/>
        </authorList>
    </citation>
    <scope>NUCLEOTIDE SEQUENCE [LARGE SCALE GENOMIC DNA]</scope>
    <source>
        <strain evidence="3 4">DSM 5476</strain>
    </source>
</reference>
<dbReference type="InterPro" id="IPR000639">
    <property type="entry name" value="Epox_hydrolase-like"/>
</dbReference>
<dbReference type="Pfam" id="PF00561">
    <property type="entry name" value="Abhydrolase_1"/>
    <property type="match status" value="1"/>
</dbReference>
<feature type="domain" description="AB hydrolase-1" evidence="2">
    <location>
        <begin position="25"/>
        <end position="127"/>
    </location>
</feature>
<name>C0E994_9FIRM</name>
<gene>
    <name evidence="3" type="ORF">CLOSTMETH_00392</name>
</gene>
<evidence type="ECO:0000259" key="2">
    <source>
        <dbReference type="Pfam" id="PF00561"/>
    </source>
</evidence>
<dbReference type="PRINTS" id="PR00412">
    <property type="entry name" value="EPOXHYDRLASE"/>
</dbReference>
<dbReference type="PANTHER" id="PTHR43798:SF31">
    <property type="entry name" value="AB HYDROLASE SUPERFAMILY PROTEIN YCLE"/>
    <property type="match status" value="1"/>
</dbReference>
<proteinExistence type="predicted"/>
<dbReference type="EMBL" id="ACEC01000019">
    <property type="protein sequence ID" value="EEG31924.1"/>
    <property type="molecule type" value="Genomic_DNA"/>
</dbReference>
<dbReference type="InterPro" id="IPR000073">
    <property type="entry name" value="AB_hydrolase_1"/>
</dbReference>
<keyword evidence="4" id="KW-1185">Reference proteome</keyword>
<protein>
    <submittedName>
        <fullName evidence="3">Hydrolase, alpha/beta domain protein</fullName>
    </submittedName>
</protein>
<reference evidence="3 4" key="2">
    <citation type="submission" date="2009-02" db="EMBL/GenBank/DDBJ databases">
        <title>Draft genome sequence of Clostridium methylpentosum (DSM 5476).</title>
        <authorList>
            <person name="Sudarsanam P."/>
            <person name="Ley R."/>
            <person name="Guruge J."/>
            <person name="Turnbaugh P.J."/>
            <person name="Mahowald M."/>
            <person name="Liep D."/>
            <person name="Gordon J."/>
        </authorList>
    </citation>
    <scope>NUCLEOTIDE SEQUENCE [LARGE SCALE GENOMIC DNA]</scope>
    <source>
        <strain evidence="3 4">DSM 5476</strain>
    </source>
</reference>
<dbReference type="AlphaFoldDB" id="C0E994"/>
<dbReference type="HOGENOM" id="CLU_020336_12_3_9"/>